<dbReference type="STRING" id="1385369.N825_00985"/>
<protein>
    <submittedName>
        <fullName evidence="4">Uncharacterized protein</fullName>
    </submittedName>
</protein>
<evidence type="ECO:0000313" key="4">
    <source>
        <dbReference type="EMBL" id="EWY42822.1"/>
    </source>
</evidence>
<dbReference type="InterPro" id="IPR011990">
    <property type="entry name" value="TPR-like_helical_dom_sf"/>
</dbReference>
<dbReference type="Pfam" id="PF13428">
    <property type="entry name" value="TPR_14"/>
    <property type="match status" value="1"/>
</dbReference>
<feature type="repeat" description="TPR" evidence="3">
    <location>
        <begin position="111"/>
        <end position="144"/>
    </location>
</feature>
<dbReference type="AlphaFoldDB" id="W9HDP6"/>
<dbReference type="Pfam" id="PF14559">
    <property type="entry name" value="TPR_19"/>
    <property type="match status" value="1"/>
</dbReference>
<accession>W9HDP6</accession>
<dbReference type="PANTHER" id="PTHR45586:SF1">
    <property type="entry name" value="LIPOPOLYSACCHARIDE ASSEMBLY PROTEIN B"/>
    <property type="match status" value="1"/>
</dbReference>
<organism evidence="4 5">
    <name type="scientific">Skermanella stibiiresistens SB22</name>
    <dbReference type="NCBI Taxonomy" id="1385369"/>
    <lineage>
        <taxon>Bacteria</taxon>
        <taxon>Pseudomonadati</taxon>
        <taxon>Pseudomonadota</taxon>
        <taxon>Alphaproteobacteria</taxon>
        <taxon>Rhodospirillales</taxon>
        <taxon>Azospirillaceae</taxon>
        <taxon>Skermanella</taxon>
    </lineage>
</organism>
<proteinExistence type="predicted"/>
<dbReference type="RefSeq" id="WP_037445960.1">
    <property type="nucleotide sequence ID" value="NZ_AVFL01000001.1"/>
</dbReference>
<dbReference type="OrthoDB" id="6193797at2"/>
<keyword evidence="2 3" id="KW-0802">TPR repeat</keyword>
<evidence type="ECO:0000256" key="1">
    <source>
        <dbReference type="ARBA" id="ARBA00022737"/>
    </source>
</evidence>
<dbReference type="Gene3D" id="1.25.40.10">
    <property type="entry name" value="Tetratricopeptide repeat domain"/>
    <property type="match status" value="1"/>
</dbReference>
<gene>
    <name evidence="4" type="ORF">N825_00985</name>
</gene>
<reference evidence="4 5" key="1">
    <citation type="submission" date="2013-08" db="EMBL/GenBank/DDBJ databases">
        <title>The genome sequence of Skermanella stibiiresistens.</title>
        <authorList>
            <person name="Zhu W."/>
            <person name="Wang G."/>
        </authorList>
    </citation>
    <scope>NUCLEOTIDE SEQUENCE [LARGE SCALE GENOMIC DNA]</scope>
    <source>
        <strain evidence="4 5">SB22</strain>
    </source>
</reference>
<comment type="caution">
    <text evidence="4">The sequence shown here is derived from an EMBL/GenBank/DDBJ whole genome shotgun (WGS) entry which is preliminary data.</text>
</comment>
<dbReference type="InterPro" id="IPR019734">
    <property type="entry name" value="TPR_rpt"/>
</dbReference>
<dbReference type="Pfam" id="PF13432">
    <property type="entry name" value="TPR_16"/>
    <property type="match status" value="1"/>
</dbReference>
<evidence type="ECO:0000313" key="5">
    <source>
        <dbReference type="Proteomes" id="UP000019486"/>
    </source>
</evidence>
<sequence>MAETSTTRDEAIRDLRGLLARLQDAPHDSTLWAALPSMLSGYPELACHLGTKAFELGRLTDAELLYQRSLTEAPDFLEAHLKLIDLLEAGNRLSEAETACGAMVRAVPVVPSMLLRLARAQTSVMRYDRAIETLDALLELDPLNPEAWLLMGEVAANSYDRIDLAVSAHDRAVELAGSDIEVLLKAARYFRYNRDFERAAGLFRRMVELDGRVTFRPDFCRDYAECLRETGHADEALRIAALGLEIYGKMKREAPHETWEWLSVLQADILLQAGVRDKAAEVLRSIPMLRPTSGSPYGRSDYLPDTGARLERFRRIVENRDVVVALQGPSLAMLEERIDELADLDIRYATVSIFPPVEDRVLARIGRQVDILSILNMAVTRSWYDELTAFLTRTTPNLLITQPYALGTLTEHGTTQAEFLARYDERLLYAPANAGPGFPSRPLHVHASNTLSGFLPALVMGRPRRIFIFGADGGGSPEVSRRPYFFYADINTDETEVAEDFLTRPDMIDYRGRPDRLNEVNRRLMVDAINCDKFLDLSLMTLRESLGVPTPPIYNVCPHSVYGLFPRINVDEAIAMLTSGPNGS</sequence>
<keyword evidence="1" id="KW-0677">Repeat</keyword>
<evidence type="ECO:0000256" key="2">
    <source>
        <dbReference type="ARBA" id="ARBA00022803"/>
    </source>
</evidence>
<evidence type="ECO:0000256" key="3">
    <source>
        <dbReference type="PROSITE-ProRule" id="PRU00339"/>
    </source>
</evidence>
<dbReference type="InterPro" id="IPR051012">
    <property type="entry name" value="CellSynth/LPSAsmb/PSIAsmb"/>
</dbReference>
<dbReference type="PANTHER" id="PTHR45586">
    <property type="entry name" value="TPR REPEAT-CONTAINING PROTEIN PA4667"/>
    <property type="match status" value="1"/>
</dbReference>
<dbReference type="SMART" id="SM00028">
    <property type="entry name" value="TPR"/>
    <property type="match status" value="4"/>
</dbReference>
<name>W9HDP6_9PROT</name>
<dbReference type="Proteomes" id="UP000019486">
    <property type="component" value="Unassembled WGS sequence"/>
</dbReference>
<keyword evidence="5" id="KW-1185">Reference proteome</keyword>
<dbReference type="SUPFAM" id="SSF48452">
    <property type="entry name" value="TPR-like"/>
    <property type="match status" value="2"/>
</dbReference>
<dbReference type="PROSITE" id="PS50005">
    <property type="entry name" value="TPR"/>
    <property type="match status" value="1"/>
</dbReference>
<dbReference type="EMBL" id="AVFL01000001">
    <property type="protein sequence ID" value="EWY42822.1"/>
    <property type="molecule type" value="Genomic_DNA"/>
</dbReference>